<reference evidence="4" key="1">
    <citation type="submission" date="2015-06" db="EMBL/GenBank/DDBJ databases">
        <title>Expansion of signal transduction pathways in fungi by whole-genome duplication.</title>
        <authorList>
            <consortium name="DOE Joint Genome Institute"/>
            <person name="Corrochano L.M."/>
            <person name="Kuo A."/>
            <person name="Marcet-Houben M."/>
            <person name="Polaino S."/>
            <person name="Salamov A."/>
            <person name="Villalobos J.M."/>
            <person name="Alvarez M.I."/>
            <person name="Avalos J."/>
            <person name="Benito E.P."/>
            <person name="Benoit I."/>
            <person name="Burger G."/>
            <person name="Camino L.P."/>
            <person name="Canovas D."/>
            <person name="Cerda-Olmedo E."/>
            <person name="Cheng J.-F."/>
            <person name="Dominguez A."/>
            <person name="Elias M."/>
            <person name="Eslava A.P."/>
            <person name="Glaser F."/>
            <person name="Grimwood J."/>
            <person name="Gutierrez G."/>
            <person name="Heitman J."/>
            <person name="Henrissat B."/>
            <person name="Iturriaga E.A."/>
            <person name="Lang B.F."/>
            <person name="Lavin J.L."/>
            <person name="Lee S."/>
            <person name="Li W."/>
            <person name="Lindquist E."/>
            <person name="Lopez-Garcia S."/>
            <person name="Luque E.M."/>
            <person name="Marcos A.T."/>
            <person name="Martin J."/>
            <person name="McCluskey K."/>
            <person name="Medina H.R."/>
            <person name="Miralles-Duran A."/>
            <person name="Miyazaki A."/>
            <person name="Munoz-Torres E."/>
            <person name="Oguiza J.A."/>
            <person name="Ohm R."/>
            <person name="Olmedo M."/>
            <person name="Orejas M."/>
            <person name="Ortiz-Castellanos L."/>
            <person name="Pisabarro A.G."/>
            <person name="Rodriguez-Romero J."/>
            <person name="Ruiz-Herrera J."/>
            <person name="Ruiz-Vazquez R."/>
            <person name="Sanz C."/>
            <person name="Schackwitz W."/>
            <person name="Schmutz J."/>
            <person name="Shahriari M."/>
            <person name="Shelest E."/>
            <person name="Silva-Franco F."/>
            <person name="Soanes D."/>
            <person name="Syed K."/>
            <person name="Tagua V.G."/>
            <person name="Talbot N.J."/>
            <person name="Thon M."/>
            <person name="De vries R.P."/>
            <person name="Wiebenga A."/>
            <person name="Yadav J.S."/>
            <person name="Braun E.L."/>
            <person name="Baker S."/>
            <person name="Garre V."/>
            <person name="Horwitz B."/>
            <person name="Torres-Martinez S."/>
            <person name="Idnurm A."/>
            <person name="Herrera-Estrella A."/>
            <person name="Gabaldon T."/>
            <person name="Grigoriev I.V."/>
        </authorList>
    </citation>
    <scope>NUCLEOTIDE SEQUENCE [LARGE SCALE GENOMIC DNA]</scope>
    <source>
        <strain evidence="4">NRRL 1555(-)</strain>
    </source>
</reference>
<dbReference type="AlphaFoldDB" id="A0A167M7C3"/>
<protein>
    <recommendedName>
        <fullName evidence="2">AB hydrolase-1 domain-containing protein</fullName>
    </recommendedName>
</protein>
<name>A0A167M7C3_PHYB8</name>
<evidence type="ECO:0000313" key="4">
    <source>
        <dbReference type="Proteomes" id="UP000077315"/>
    </source>
</evidence>
<dbReference type="PANTHER" id="PTHR37471">
    <property type="entry name" value="UNNAMED PRODUCT"/>
    <property type="match status" value="1"/>
</dbReference>
<dbReference type="InterPro" id="IPR029058">
    <property type="entry name" value="AB_hydrolase_fold"/>
</dbReference>
<dbReference type="RefSeq" id="XP_018290059.1">
    <property type="nucleotide sequence ID" value="XM_018443448.1"/>
</dbReference>
<dbReference type="OrthoDB" id="6431331at2759"/>
<accession>A0A167M7C3</accession>
<dbReference type="Pfam" id="PF12697">
    <property type="entry name" value="Abhydrolase_6"/>
    <property type="match status" value="1"/>
</dbReference>
<gene>
    <name evidence="3" type="ORF">PHYBLDRAFT_79256</name>
</gene>
<dbReference type="InParanoid" id="A0A167M7C3"/>
<evidence type="ECO:0000313" key="3">
    <source>
        <dbReference type="EMBL" id="OAD72019.1"/>
    </source>
</evidence>
<proteinExistence type="predicted"/>
<organism evidence="3 4">
    <name type="scientific">Phycomyces blakesleeanus (strain ATCC 8743b / DSM 1359 / FGSC 10004 / NBRC 33097 / NRRL 1555)</name>
    <dbReference type="NCBI Taxonomy" id="763407"/>
    <lineage>
        <taxon>Eukaryota</taxon>
        <taxon>Fungi</taxon>
        <taxon>Fungi incertae sedis</taxon>
        <taxon>Mucoromycota</taxon>
        <taxon>Mucoromycotina</taxon>
        <taxon>Mucoromycetes</taxon>
        <taxon>Mucorales</taxon>
        <taxon>Phycomycetaceae</taxon>
        <taxon>Phycomyces</taxon>
    </lineage>
</organism>
<dbReference type="STRING" id="763407.A0A167M7C3"/>
<sequence>MLPDTPLTRGVVIGGIFIVSAIAPASFLYTSLVLMKGQIFLPTLLLHLFHAIIPILSNIIHTWLVLEVLFWCFFLTTRSRLQQERSHMVPMSKKARLELFENCVDAIEKIEPWITGWYYDADTIENPKFEDIKKDNLAEWLAGSLWNDYLEPVTQNPEYAAELDGYLQQTEKMFNVKFPEGRNPQIRCIRMSLDPIEAVHRPLFVYVSLYIITYIFNTLFLKTAWGFRRYGTDSPSVLWGGFLEYPHIIMEGIQAVFRNTHDLSTPHPKSPQYKHKSLVYWYRTPSVAATNKTPLLFIHGLGAGPVCYTEFIHRLASLDRPIFVLELPYVSMHMVEYAPGIDETVQEVVGMLQNHGYERAVVVSHSYGTAIASWLMKKVPERVAGSVLIDPICFLMHYHNLCFNFLVRIPRRAVEYAMRYFAGRELYTCYFLKRRFQWVDTIFFVHPETAEDGTTHEPAILDPSSPLKNAVVFLSELDIVSNSPLVGKYLTGRGVDARLMTGLDHAGFMFNWEWRERILRQVERVASNVDDEGVAEYQ</sequence>
<dbReference type="Gene3D" id="3.40.50.1820">
    <property type="entry name" value="alpha/beta hydrolase"/>
    <property type="match status" value="1"/>
</dbReference>
<keyword evidence="1" id="KW-0472">Membrane</keyword>
<dbReference type="Proteomes" id="UP000077315">
    <property type="component" value="Unassembled WGS sequence"/>
</dbReference>
<dbReference type="PANTHER" id="PTHR37471:SF1">
    <property type="entry name" value="AB HYDROLASE-1 DOMAIN-CONTAINING PROTEIN"/>
    <property type="match status" value="1"/>
</dbReference>
<keyword evidence="4" id="KW-1185">Reference proteome</keyword>
<feature type="transmembrane region" description="Helical" evidence="1">
    <location>
        <begin position="203"/>
        <end position="225"/>
    </location>
</feature>
<evidence type="ECO:0000256" key="1">
    <source>
        <dbReference type="SAM" id="Phobius"/>
    </source>
</evidence>
<dbReference type="EMBL" id="KV440984">
    <property type="protein sequence ID" value="OAD72019.1"/>
    <property type="molecule type" value="Genomic_DNA"/>
</dbReference>
<dbReference type="VEuPathDB" id="FungiDB:PHYBLDRAFT_79256"/>
<dbReference type="GeneID" id="29004353"/>
<dbReference type="InterPro" id="IPR000073">
    <property type="entry name" value="AB_hydrolase_1"/>
</dbReference>
<feature type="domain" description="AB hydrolase-1" evidence="2">
    <location>
        <begin position="295"/>
        <end position="422"/>
    </location>
</feature>
<feature type="transmembrane region" description="Helical" evidence="1">
    <location>
        <begin position="12"/>
        <end position="32"/>
    </location>
</feature>
<evidence type="ECO:0000259" key="2">
    <source>
        <dbReference type="Pfam" id="PF12697"/>
    </source>
</evidence>
<keyword evidence="1" id="KW-1133">Transmembrane helix</keyword>
<keyword evidence="1" id="KW-0812">Transmembrane</keyword>
<dbReference type="SUPFAM" id="SSF53474">
    <property type="entry name" value="alpha/beta-Hydrolases"/>
    <property type="match status" value="1"/>
</dbReference>